<dbReference type="Gene3D" id="4.10.1000.10">
    <property type="entry name" value="Zinc finger, CCCH-type"/>
    <property type="match status" value="2"/>
</dbReference>
<keyword evidence="2" id="KW-0677">Repeat</keyword>
<dbReference type="SUPFAM" id="SSF90229">
    <property type="entry name" value="CCCH zinc finger"/>
    <property type="match status" value="2"/>
</dbReference>
<sequence length="870" mass="92907">MLVCTSRHYSPRPTIPISTSIALGIASHDLHDTEPTNTDKHKPEMADPTRNEDDGQKSTQRPTPSPNKIDHDGDRSTPPFKRSSMRPIPQGSYSPSPLILGGRNMLPNYANDAKISVPMSAIEADKSSGFSDFNNGPASAAPGRGAKFAGRQGWSFKGSPSVVDDTIGSDWDVADEMSKLHVSDSKENNALPNLPQDHHSVPHSGDSASSISPTAQTNEPGDSTLFSYGHSRSPSSATTSSDDPASVLTPLHQSKSSMDPKATLQDDAADRSYSISSIEKPPFGSHQFTSHQDRPSTQHPVPQYPQNVHAHMAVGPAPSMPLESSAEHYDYRNHSLPSHSSVNEDHPVDYRYPPEMGVRPMPPTMAMPVTMPQAVPAPAHYAPGIDYRFAPPQGTYPAPPPGAYPPPMPPAAPQSMYGAEMHQHHERGVSAGYPHGHAPHLHRPVHHHSASDPAAIRDAAALLLQTYPHLGHVSGPVYGTPYSPSNFYTQADAYTPALAQALARQLQYDAPGYLRDGHGGPSANNRKLGLYKTELCRSWEEKGSCRYGPKCQFAHGEDEVRKVTRHPKYKTEICRTFWVSGSCPYGKRCCFIHTELPISGQALPGATPSPSNADASRSTNQPAPVVPPDGRARSLSTNSDPNDQPSSLLARISAKSRESTGGNNASTRPEVTSPTSATTVQAEQTFVPYGRHALGSLRVDTALEGTPAHAVSAFPFSANPAISTTRPSPGPATATGDYANRHFGDISSGLMSQRLAPMSPMTPVSVQNTHRYSLSGDASIPSLANRSPEARISGGSTPFNVNGTPGDGPPGRITPSAQPFHARSGSGQWVNQARHAPSPSFGSVSNGSANPNDLHNWSEVAVGPNSRQWS</sequence>
<feature type="compositionally biased region" description="Basic and acidic residues" evidence="6">
    <location>
        <begin position="176"/>
        <end position="187"/>
    </location>
</feature>
<feature type="domain" description="C3H1-type" evidence="7">
    <location>
        <begin position="530"/>
        <end position="558"/>
    </location>
</feature>
<evidence type="ECO:0000256" key="1">
    <source>
        <dbReference type="ARBA" id="ARBA00022723"/>
    </source>
</evidence>
<comment type="caution">
    <text evidence="8">The sequence shown here is derived from an EMBL/GenBank/DDBJ whole genome shotgun (WGS) entry which is preliminary data.</text>
</comment>
<evidence type="ECO:0000313" key="8">
    <source>
        <dbReference type="EMBL" id="CAE6468652.1"/>
    </source>
</evidence>
<feature type="region of interest" description="Disordered" evidence="6">
    <location>
        <begin position="777"/>
        <end position="870"/>
    </location>
</feature>
<keyword evidence="4 5" id="KW-0862">Zinc</keyword>
<keyword evidence="3 5" id="KW-0863">Zinc-finger</keyword>
<dbReference type="EMBL" id="CAJMWR010003733">
    <property type="protein sequence ID" value="CAE6468652.1"/>
    <property type="molecule type" value="Genomic_DNA"/>
</dbReference>
<accession>A0A8H3BW11</accession>
<dbReference type="SMART" id="SM00356">
    <property type="entry name" value="ZnF_C3H1"/>
    <property type="match status" value="2"/>
</dbReference>
<organism evidence="8 10">
    <name type="scientific">Rhizoctonia solani</name>
    <dbReference type="NCBI Taxonomy" id="456999"/>
    <lineage>
        <taxon>Eukaryota</taxon>
        <taxon>Fungi</taxon>
        <taxon>Dikarya</taxon>
        <taxon>Basidiomycota</taxon>
        <taxon>Agaricomycotina</taxon>
        <taxon>Agaricomycetes</taxon>
        <taxon>Cantharellales</taxon>
        <taxon>Ceratobasidiaceae</taxon>
        <taxon>Rhizoctonia</taxon>
    </lineage>
</organism>
<evidence type="ECO:0000313" key="9">
    <source>
        <dbReference type="EMBL" id="KAF8682878.1"/>
    </source>
</evidence>
<reference evidence="8" key="2">
    <citation type="submission" date="2021-01" db="EMBL/GenBank/DDBJ databases">
        <authorList>
            <person name="Kaushik A."/>
        </authorList>
    </citation>
    <scope>NUCLEOTIDE SEQUENCE</scope>
    <source>
        <strain evidence="8">AG1-1A</strain>
    </source>
</reference>
<dbReference type="AlphaFoldDB" id="A0A8H3BW11"/>
<evidence type="ECO:0000256" key="3">
    <source>
        <dbReference type="ARBA" id="ARBA00022771"/>
    </source>
</evidence>
<evidence type="ECO:0000256" key="4">
    <source>
        <dbReference type="ARBA" id="ARBA00022833"/>
    </source>
</evidence>
<evidence type="ECO:0000313" key="10">
    <source>
        <dbReference type="Proteomes" id="UP000663840"/>
    </source>
</evidence>
<dbReference type="EMBL" id="JACYCC010000035">
    <property type="protein sequence ID" value="KAF8682878.1"/>
    <property type="molecule type" value="Genomic_DNA"/>
</dbReference>
<dbReference type="InterPro" id="IPR036855">
    <property type="entry name" value="Znf_CCCH_sf"/>
</dbReference>
<dbReference type="FunFam" id="4.10.1000.10:FF:000002">
    <property type="entry name" value="Zinc finger protein 36, C3H1 type-like 1"/>
    <property type="match status" value="1"/>
</dbReference>
<dbReference type="FunFam" id="4.10.1000.10:FF:000001">
    <property type="entry name" value="zinc finger CCCH domain-containing protein 15-like"/>
    <property type="match status" value="1"/>
</dbReference>
<feature type="compositionally biased region" description="Polar residues" evidence="6">
    <location>
        <begin position="608"/>
        <end position="622"/>
    </location>
</feature>
<feature type="compositionally biased region" description="Basic and acidic residues" evidence="6">
    <location>
        <begin position="28"/>
        <end position="56"/>
    </location>
</feature>
<protein>
    <submittedName>
        <fullName evidence="9">Zinc finger C-x8-C-x5-C-x3-H type (And similar)</fullName>
    </submittedName>
</protein>
<dbReference type="Proteomes" id="UP000663840">
    <property type="component" value="Unassembled WGS sequence"/>
</dbReference>
<keyword evidence="1 5" id="KW-0479">Metal-binding</keyword>
<dbReference type="InterPro" id="IPR045877">
    <property type="entry name" value="ZFP36-like"/>
</dbReference>
<dbReference type="GO" id="GO:0003729">
    <property type="term" value="F:mRNA binding"/>
    <property type="evidence" value="ECO:0007669"/>
    <property type="project" value="InterPro"/>
</dbReference>
<dbReference type="PANTHER" id="PTHR12547:SF18">
    <property type="entry name" value="PROTEIN TIS11"/>
    <property type="match status" value="1"/>
</dbReference>
<feature type="zinc finger region" description="C3H1-type" evidence="5">
    <location>
        <begin position="568"/>
        <end position="596"/>
    </location>
</feature>
<reference evidence="9" key="1">
    <citation type="submission" date="2020-09" db="EMBL/GenBank/DDBJ databases">
        <title>Comparative genome analyses of four rice-infecting Rhizoctonia solani isolates reveal extensive enrichment of homogalacturonan modification genes.</title>
        <authorList>
            <person name="Lee D.-Y."/>
            <person name="Jeon J."/>
            <person name="Kim K.-T."/>
            <person name="Cheong K."/>
            <person name="Song H."/>
            <person name="Choi G."/>
            <person name="Ko J."/>
            <person name="Opiyo S.O."/>
            <person name="Zuo S."/>
            <person name="Madhav S."/>
            <person name="Lee Y.-H."/>
            <person name="Wang G.-L."/>
        </authorList>
    </citation>
    <scope>NUCLEOTIDE SEQUENCE</scope>
    <source>
        <strain evidence="9">AG1-IA YN-7</strain>
    </source>
</reference>
<feature type="zinc finger region" description="C3H1-type" evidence="5">
    <location>
        <begin position="530"/>
        <end position="558"/>
    </location>
</feature>
<feature type="region of interest" description="Disordered" evidence="6">
    <location>
        <begin position="26"/>
        <end position="99"/>
    </location>
</feature>
<name>A0A8H3BW11_9AGAM</name>
<feature type="compositionally biased region" description="Low complexity" evidence="6">
    <location>
        <begin position="233"/>
        <end position="246"/>
    </location>
</feature>
<dbReference type="GO" id="GO:0008270">
    <property type="term" value="F:zinc ion binding"/>
    <property type="evidence" value="ECO:0007669"/>
    <property type="project" value="UniProtKB-KW"/>
</dbReference>
<dbReference type="InterPro" id="IPR000571">
    <property type="entry name" value="Znf_CCCH"/>
</dbReference>
<feature type="compositionally biased region" description="Polar residues" evidence="6">
    <location>
        <begin position="659"/>
        <end position="678"/>
    </location>
</feature>
<feature type="compositionally biased region" description="Polar residues" evidence="6">
    <location>
        <begin position="206"/>
        <end position="232"/>
    </location>
</feature>
<proteinExistence type="predicted"/>
<evidence type="ECO:0000256" key="6">
    <source>
        <dbReference type="SAM" id="MobiDB-lite"/>
    </source>
</evidence>
<dbReference type="Proteomes" id="UP000650582">
    <property type="component" value="Unassembled WGS sequence"/>
</dbReference>
<feature type="domain" description="C3H1-type" evidence="7">
    <location>
        <begin position="568"/>
        <end position="596"/>
    </location>
</feature>
<dbReference type="Pfam" id="PF00642">
    <property type="entry name" value="zf-CCCH"/>
    <property type="match status" value="2"/>
</dbReference>
<evidence type="ECO:0000259" key="7">
    <source>
        <dbReference type="PROSITE" id="PS50103"/>
    </source>
</evidence>
<feature type="region of interest" description="Disordered" evidence="6">
    <location>
        <begin position="602"/>
        <end position="678"/>
    </location>
</feature>
<evidence type="ECO:0000256" key="2">
    <source>
        <dbReference type="ARBA" id="ARBA00022737"/>
    </source>
</evidence>
<gene>
    <name evidence="8" type="ORF">RDB_LOCUS112964</name>
    <name evidence="9" type="ORF">RHS04_02577</name>
</gene>
<evidence type="ECO:0000256" key="5">
    <source>
        <dbReference type="PROSITE-ProRule" id="PRU00723"/>
    </source>
</evidence>
<dbReference type="PANTHER" id="PTHR12547">
    <property type="entry name" value="CCCH ZINC FINGER/TIS11-RELATED"/>
    <property type="match status" value="1"/>
</dbReference>
<feature type="compositionally biased region" description="Polar residues" evidence="6">
    <location>
        <begin position="840"/>
        <end position="855"/>
    </location>
</feature>
<feature type="region of interest" description="Disordered" evidence="6">
    <location>
        <begin position="133"/>
        <end position="304"/>
    </location>
</feature>
<feature type="compositionally biased region" description="Polar residues" evidence="6">
    <location>
        <begin position="634"/>
        <end position="647"/>
    </location>
</feature>
<dbReference type="PROSITE" id="PS50103">
    <property type="entry name" value="ZF_C3H1"/>
    <property type="match status" value="2"/>
</dbReference>
<feature type="compositionally biased region" description="Polar residues" evidence="6">
    <location>
        <begin position="794"/>
        <end position="803"/>
    </location>
</feature>